<gene>
    <name evidence="1" type="ORF">JOM49_007023</name>
</gene>
<sequence>MNKTVVEAWAVVNQLVEDGGKSRFGVTGPMFPVKPLTSPVPTLYRCGGAAGHAERLGLNISGTQGVLEGGQAIKIIGTPRPWRGLLALSLEVFAPEKG</sequence>
<protein>
    <submittedName>
        <fullName evidence="1">Uncharacterized protein</fullName>
    </submittedName>
</protein>
<organism evidence="1 2">
    <name type="scientific">Amycolatopsis magusensis</name>
    <dbReference type="NCBI Taxonomy" id="882444"/>
    <lineage>
        <taxon>Bacteria</taxon>
        <taxon>Bacillati</taxon>
        <taxon>Actinomycetota</taxon>
        <taxon>Actinomycetes</taxon>
        <taxon>Pseudonocardiales</taxon>
        <taxon>Pseudonocardiaceae</taxon>
        <taxon>Amycolatopsis</taxon>
    </lineage>
</organism>
<evidence type="ECO:0000313" key="1">
    <source>
        <dbReference type="EMBL" id="MBP2185497.1"/>
    </source>
</evidence>
<keyword evidence="2" id="KW-1185">Reference proteome</keyword>
<dbReference type="EMBL" id="JAGGMS010000001">
    <property type="protein sequence ID" value="MBP2185497.1"/>
    <property type="molecule type" value="Genomic_DNA"/>
</dbReference>
<proteinExistence type="predicted"/>
<dbReference type="RefSeq" id="WP_209668379.1">
    <property type="nucleotide sequence ID" value="NZ_JAGGMS010000001.1"/>
</dbReference>
<comment type="caution">
    <text evidence="1">The sequence shown here is derived from an EMBL/GenBank/DDBJ whole genome shotgun (WGS) entry which is preliminary data.</text>
</comment>
<evidence type="ECO:0000313" key="2">
    <source>
        <dbReference type="Proteomes" id="UP000741013"/>
    </source>
</evidence>
<reference evidence="1 2" key="1">
    <citation type="submission" date="2021-03" db="EMBL/GenBank/DDBJ databases">
        <title>Sequencing the genomes of 1000 actinobacteria strains.</title>
        <authorList>
            <person name="Klenk H.-P."/>
        </authorList>
    </citation>
    <scope>NUCLEOTIDE SEQUENCE [LARGE SCALE GENOMIC DNA]</scope>
    <source>
        <strain evidence="1 2">DSM 45510</strain>
    </source>
</reference>
<dbReference type="Proteomes" id="UP000741013">
    <property type="component" value="Unassembled WGS sequence"/>
</dbReference>
<name>A0ABS4Q1E1_9PSEU</name>
<accession>A0ABS4Q1E1</accession>